<gene>
    <name evidence="2" type="ORF">MMH89_03030</name>
</gene>
<dbReference type="EMBL" id="CP092900">
    <property type="protein sequence ID" value="UTC24195.1"/>
    <property type="molecule type" value="Genomic_DNA"/>
</dbReference>
<evidence type="ECO:0000256" key="1">
    <source>
        <dbReference type="SAM" id="SignalP"/>
    </source>
</evidence>
<protein>
    <recommendedName>
        <fullName evidence="4">Lipocalin-like domain-containing protein</fullName>
    </recommendedName>
</protein>
<evidence type="ECO:0000313" key="3">
    <source>
        <dbReference type="Proteomes" id="UP001055955"/>
    </source>
</evidence>
<sequence>MKMIKGILIVACLACTLSVAKNKNAEEFHGGWTQYYQVQTKSGQHVVISHQRNRVCVGQFYCAGKTLTLKNSNINNIRFENLSLRVNSTQLEFEQSLRVANLKILKVSEKPFS</sequence>
<proteinExistence type="predicted"/>
<reference evidence="2 3" key="1">
    <citation type="journal article" date="2022" name="Nat. Microbiol.">
        <title>The microbiome of a bacterivorous marine choanoflagellate contains a resource-demanding obligate bacterial associate.</title>
        <authorList>
            <person name="Needham D.M."/>
            <person name="Poirier C."/>
            <person name="Bachy C."/>
            <person name="George E.E."/>
            <person name="Wilken S."/>
            <person name="Yung C.C.M."/>
            <person name="Limardo A.J."/>
            <person name="Morando M."/>
            <person name="Sudek L."/>
            <person name="Malmstrom R.R."/>
            <person name="Keeling P.J."/>
            <person name="Santoro A.E."/>
            <person name="Worden A.Z."/>
        </authorList>
    </citation>
    <scope>NUCLEOTIDE SEQUENCE [LARGE SCALE GENOMIC DNA]</scope>
    <source>
        <strain evidence="2 3">Comchoano-1</strain>
    </source>
</reference>
<feature type="signal peptide" evidence="1">
    <location>
        <begin position="1"/>
        <end position="20"/>
    </location>
</feature>
<name>A0ABY5DHJ3_9GAMM</name>
<keyword evidence="3" id="KW-1185">Reference proteome</keyword>
<organism evidence="2 3">
    <name type="scientific">Candidatus Comchoanobacter bicostacola</name>
    <dbReference type="NCBI Taxonomy" id="2919598"/>
    <lineage>
        <taxon>Bacteria</taxon>
        <taxon>Pseudomonadati</taxon>
        <taxon>Pseudomonadota</taxon>
        <taxon>Gammaproteobacteria</taxon>
        <taxon>Candidatus Comchoanobacterales</taxon>
        <taxon>Candidatus Comchoanobacteraceae</taxon>
        <taxon>Candidatus Comchoanobacter</taxon>
    </lineage>
</organism>
<evidence type="ECO:0008006" key="4">
    <source>
        <dbReference type="Google" id="ProtNLM"/>
    </source>
</evidence>
<dbReference type="RefSeq" id="WP_258567979.1">
    <property type="nucleotide sequence ID" value="NZ_CP092900.1"/>
</dbReference>
<evidence type="ECO:0000313" key="2">
    <source>
        <dbReference type="EMBL" id="UTC24195.1"/>
    </source>
</evidence>
<dbReference type="Proteomes" id="UP001055955">
    <property type="component" value="Chromosome"/>
</dbReference>
<accession>A0ABY5DHJ3</accession>
<keyword evidence="1" id="KW-0732">Signal</keyword>
<feature type="chain" id="PRO_5045150123" description="Lipocalin-like domain-containing protein" evidence="1">
    <location>
        <begin position="21"/>
        <end position="113"/>
    </location>
</feature>